<comment type="caution">
    <text evidence="3">The sequence shown here is derived from an EMBL/GenBank/DDBJ whole genome shotgun (WGS) entry which is preliminary data.</text>
</comment>
<evidence type="ECO:0000256" key="2">
    <source>
        <dbReference type="SAM" id="Phobius"/>
    </source>
</evidence>
<gene>
    <name evidence="3" type="ORF">BGTH12_LOCUS2919</name>
</gene>
<feature type="transmembrane region" description="Helical" evidence="2">
    <location>
        <begin position="156"/>
        <end position="179"/>
    </location>
</feature>
<dbReference type="AlphaFoldDB" id="A0A9W4GE99"/>
<feature type="non-terminal residue" evidence="3">
    <location>
        <position position="192"/>
    </location>
</feature>
<feature type="region of interest" description="Disordered" evidence="1">
    <location>
        <begin position="1"/>
        <end position="24"/>
    </location>
</feature>
<feature type="transmembrane region" description="Helical" evidence="2">
    <location>
        <begin position="85"/>
        <end position="105"/>
    </location>
</feature>
<feature type="transmembrane region" description="Helical" evidence="2">
    <location>
        <begin position="112"/>
        <end position="136"/>
    </location>
</feature>
<dbReference type="PANTHER" id="PTHR42083:SF1">
    <property type="entry name" value="MARVEL DOMAIN-CONTAINING PROTEIN"/>
    <property type="match status" value="1"/>
</dbReference>
<name>A0A9W4GE99_BLUGR</name>
<accession>A0A9W4GE99</accession>
<organism evidence="3 4">
    <name type="scientific">Blumeria graminis f. sp. triticale</name>
    <dbReference type="NCBI Taxonomy" id="1689686"/>
    <lineage>
        <taxon>Eukaryota</taxon>
        <taxon>Fungi</taxon>
        <taxon>Dikarya</taxon>
        <taxon>Ascomycota</taxon>
        <taxon>Pezizomycotina</taxon>
        <taxon>Leotiomycetes</taxon>
        <taxon>Erysiphales</taxon>
        <taxon>Erysiphaceae</taxon>
        <taxon>Blumeria</taxon>
    </lineage>
</organism>
<dbReference type="Proteomes" id="UP000683417">
    <property type="component" value="Unassembled WGS sequence"/>
</dbReference>
<dbReference type="EMBL" id="CAJHIT010000005">
    <property type="protein sequence ID" value="CAD6501561.1"/>
    <property type="molecule type" value="Genomic_DNA"/>
</dbReference>
<feature type="transmembrane region" description="Helical" evidence="2">
    <location>
        <begin position="50"/>
        <end position="69"/>
    </location>
</feature>
<keyword evidence="2" id="KW-0812">Transmembrane</keyword>
<sequence length="192" mass="21883">AVSDKLRSRQRSPSSSSNYKHFRTRSRRRYQTKMDFIDRYKGPVAYFSHAFYRFLQVTLALTVCGLYGMDLSSADQANESLDGRWIYAVVTAGLAVMIALAYLVPLSLRIPFVFVIDTVIFILWIVVFGIFGNMFIKAEVGNEPGWKKTQRMKNSVWVDLANAVSWLISAAGMGIYWATRKRRSLFTGRAIV</sequence>
<proteinExistence type="predicted"/>
<keyword evidence="2" id="KW-1133">Transmembrane helix</keyword>
<evidence type="ECO:0000256" key="1">
    <source>
        <dbReference type="SAM" id="MobiDB-lite"/>
    </source>
</evidence>
<protein>
    <submittedName>
        <fullName evidence="3">BgTH12-01812</fullName>
    </submittedName>
</protein>
<dbReference type="PANTHER" id="PTHR42083">
    <property type="entry name" value="MARVEL DOMAIN-CONTAINING PROTEIN"/>
    <property type="match status" value="1"/>
</dbReference>
<evidence type="ECO:0000313" key="3">
    <source>
        <dbReference type="EMBL" id="CAD6501561.1"/>
    </source>
</evidence>
<reference evidence="3" key="1">
    <citation type="submission" date="2020-10" db="EMBL/GenBank/DDBJ databases">
        <authorList>
            <person name="Muller C M."/>
        </authorList>
    </citation>
    <scope>NUCLEOTIDE SEQUENCE</scope>
    <source>
        <strain evidence="3">THUN-12</strain>
    </source>
</reference>
<evidence type="ECO:0000313" key="4">
    <source>
        <dbReference type="Proteomes" id="UP000683417"/>
    </source>
</evidence>
<keyword evidence="2" id="KW-0472">Membrane</keyword>